<feature type="domain" description="HTH luxR-type" evidence="4">
    <location>
        <begin position="197"/>
        <end position="262"/>
    </location>
</feature>
<dbReference type="SMART" id="SM00421">
    <property type="entry name" value="HTH_LUXR"/>
    <property type="match status" value="1"/>
</dbReference>
<keyword evidence="3" id="KW-0804">Transcription</keyword>
<evidence type="ECO:0000313" key="5">
    <source>
        <dbReference type="EMBL" id="RIA45991.1"/>
    </source>
</evidence>
<dbReference type="EMBL" id="QXDC01000002">
    <property type="protein sequence ID" value="RIA45991.1"/>
    <property type="molecule type" value="Genomic_DNA"/>
</dbReference>
<evidence type="ECO:0000256" key="3">
    <source>
        <dbReference type="ARBA" id="ARBA00023163"/>
    </source>
</evidence>
<keyword evidence="1" id="KW-0805">Transcription regulation</keyword>
<accession>A0A397PJV4</accession>
<protein>
    <submittedName>
        <fullName evidence="5">Autoinducer binding domain-containing protein</fullName>
    </submittedName>
</protein>
<evidence type="ECO:0000256" key="1">
    <source>
        <dbReference type="ARBA" id="ARBA00023015"/>
    </source>
</evidence>
<dbReference type="Gene3D" id="1.10.10.10">
    <property type="entry name" value="Winged helix-like DNA-binding domain superfamily/Winged helix DNA-binding domain"/>
    <property type="match status" value="1"/>
</dbReference>
<name>A0A397PJV4_9SPHN</name>
<gene>
    <name evidence="5" type="ORF">DFR49_0520</name>
</gene>
<dbReference type="Gene3D" id="3.30.450.80">
    <property type="entry name" value="Transcription factor LuxR-like, autoinducer-binding domain"/>
    <property type="match status" value="1"/>
</dbReference>
<dbReference type="PROSITE" id="PS50043">
    <property type="entry name" value="HTH_LUXR_2"/>
    <property type="match status" value="1"/>
</dbReference>
<dbReference type="PANTHER" id="PTHR44688">
    <property type="entry name" value="DNA-BINDING TRANSCRIPTIONAL ACTIVATOR DEVR_DOSR"/>
    <property type="match status" value="1"/>
</dbReference>
<dbReference type="CDD" id="cd06170">
    <property type="entry name" value="LuxR_C_like"/>
    <property type="match status" value="1"/>
</dbReference>
<dbReference type="SUPFAM" id="SSF46894">
    <property type="entry name" value="C-terminal effector domain of the bipartite response regulators"/>
    <property type="match status" value="1"/>
</dbReference>
<proteinExistence type="predicted"/>
<dbReference type="PRINTS" id="PR00038">
    <property type="entry name" value="HTHLUXR"/>
</dbReference>
<dbReference type="PANTHER" id="PTHR44688:SF16">
    <property type="entry name" value="DNA-BINDING TRANSCRIPTIONAL ACTIVATOR DEVR_DOSR"/>
    <property type="match status" value="1"/>
</dbReference>
<dbReference type="Pfam" id="PF03472">
    <property type="entry name" value="Autoind_bind"/>
    <property type="match status" value="1"/>
</dbReference>
<keyword evidence="6" id="KW-1185">Reference proteome</keyword>
<keyword evidence="2" id="KW-0238">DNA-binding</keyword>
<dbReference type="InterPro" id="IPR036388">
    <property type="entry name" value="WH-like_DNA-bd_sf"/>
</dbReference>
<dbReference type="SUPFAM" id="SSF75516">
    <property type="entry name" value="Pheromone-binding domain of LuxR-like quorum-sensing transcription factors"/>
    <property type="match status" value="1"/>
</dbReference>
<dbReference type="RefSeq" id="WP_004211570.1">
    <property type="nucleotide sequence ID" value="NZ_QXDC01000002.1"/>
</dbReference>
<dbReference type="InterPro" id="IPR005143">
    <property type="entry name" value="TF_LuxR_autoind-bd_dom"/>
</dbReference>
<dbReference type="GO" id="GO:0006355">
    <property type="term" value="P:regulation of DNA-templated transcription"/>
    <property type="evidence" value="ECO:0007669"/>
    <property type="project" value="InterPro"/>
</dbReference>
<dbReference type="GO" id="GO:0003677">
    <property type="term" value="F:DNA binding"/>
    <property type="evidence" value="ECO:0007669"/>
    <property type="project" value="UniProtKB-KW"/>
</dbReference>
<evidence type="ECO:0000313" key="6">
    <source>
        <dbReference type="Proteomes" id="UP000266568"/>
    </source>
</evidence>
<comment type="caution">
    <text evidence="5">The sequence shown here is derived from an EMBL/GenBank/DDBJ whole genome shotgun (WGS) entry which is preliminary data.</text>
</comment>
<reference evidence="5 6" key="1">
    <citation type="submission" date="2018-08" db="EMBL/GenBank/DDBJ databases">
        <title>Genomic Encyclopedia of Type Strains, Phase IV (KMG-IV): sequencing the most valuable type-strain genomes for metagenomic binning, comparative biology and taxonomic classification.</title>
        <authorList>
            <person name="Goeker M."/>
        </authorList>
    </citation>
    <scope>NUCLEOTIDE SEQUENCE [LARGE SCALE GENOMIC DNA]</scope>
    <source>
        <strain evidence="5 6">DSM 25527</strain>
    </source>
</reference>
<dbReference type="InterPro" id="IPR000792">
    <property type="entry name" value="Tscrpt_reg_LuxR_C"/>
</dbReference>
<evidence type="ECO:0000259" key="4">
    <source>
        <dbReference type="PROSITE" id="PS50043"/>
    </source>
</evidence>
<organism evidence="5 6">
    <name type="scientific">Hephaestia caeni</name>
    <dbReference type="NCBI Taxonomy" id="645617"/>
    <lineage>
        <taxon>Bacteria</taxon>
        <taxon>Pseudomonadati</taxon>
        <taxon>Pseudomonadota</taxon>
        <taxon>Alphaproteobacteria</taxon>
        <taxon>Sphingomonadales</taxon>
        <taxon>Sphingomonadaceae</taxon>
        <taxon>Hephaestia</taxon>
    </lineage>
</organism>
<dbReference type="InterPro" id="IPR016032">
    <property type="entry name" value="Sig_transdc_resp-reg_C-effctor"/>
</dbReference>
<dbReference type="AlphaFoldDB" id="A0A397PJV4"/>
<dbReference type="Pfam" id="PF00196">
    <property type="entry name" value="GerE"/>
    <property type="match status" value="1"/>
</dbReference>
<evidence type="ECO:0000256" key="2">
    <source>
        <dbReference type="ARBA" id="ARBA00023125"/>
    </source>
</evidence>
<sequence>MLAGGALQRQFDHACVALDVSWVRHFVMEGGSVMAIGPIEDCASSVDLENWLEQLASEMGFDGARYHHVGHRPQGGRTAKRPPLRFLSTLENGQEPWRAGDPALSQIVQSFLPFVWSTKDDLSLPDLQRAWLSIERLRGVEAGVVIPVQDYLSGPAYISLFSEKLSQAISAVEQRRHEMATLAIEFHLRAKQLITIRTRSSVLLSDREFSCLRNAAAGVALAESAGSLGISVRTVETHLAKATLKLGGTNRINAVAIAIGSGMIHV</sequence>
<dbReference type="InterPro" id="IPR036693">
    <property type="entry name" value="TF_LuxR_autoind-bd_dom_sf"/>
</dbReference>
<dbReference type="Proteomes" id="UP000266568">
    <property type="component" value="Unassembled WGS sequence"/>
</dbReference>